<protein>
    <submittedName>
        <fullName evidence="1">Uncharacterized protein</fullName>
    </submittedName>
</protein>
<dbReference type="EMBL" id="JBJXBP010000004">
    <property type="protein sequence ID" value="KAL3834060.1"/>
    <property type="molecule type" value="Genomic_DNA"/>
</dbReference>
<comment type="caution">
    <text evidence="1">The sequence shown here is derived from an EMBL/GenBank/DDBJ whole genome shotgun (WGS) entry which is preliminary data.</text>
</comment>
<reference evidence="1 2" key="1">
    <citation type="submission" date="2024-12" db="EMBL/GenBank/DDBJ databases">
        <title>The unique morphological basis and parallel evolutionary history of personate flowers in Penstemon.</title>
        <authorList>
            <person name="Depatie T.H."/>
            <person name="Wessinger C.A."/>
        </authorList>
    </citation>
    <scope>NUCLEOTIDE SEQUENCE [LARGE SCALE GENOMIC DNA]</scope>
    <source>
        <strain evidence="1">WTNN_2</strain>
        <tissue evidence="1">Leaf</tissue>
    </source>
</reference>
<organism evidence="1 2">
    <name type="scientific">Penstemon smallii</name>
    <dbReference type="NCBI Taxonomy" id="265156"/>
    <lineage>
        <taxon>Eukaryota</taxon>
        <taxon>Viridiplantae</taxon>
        <taxon>Streptophyta</taxon>
        <taxon>Embryophyta</taxon>
        <taxon>Tracheophyta</taxon>
        <taxon>Spermatophyta</taxon>
        <taxon>Magnoliopsida</taxon>
        <taxon>eudicotyledons</taxon>
        <taxon>Gunneridae</taxon>
        <taxon>Pentapetalae</taxon>
        <taxon>asterids</taxon>
        <taxon>lamiids</taxon>
        <taxon>Lamiales</taxon>
        <taxon>Plantaginaceae</taxon>
        <taxon>Cheloneae</taxon>
        <taxon>Penstemon</taxon>
    </lineage>
</organism>
<keyword evidence="2" id="KW-1185">Reference proteome</keyword>
<accession>A0ABD3TBK4</accession>
<evidence type="ECO:0000313" key="1">
    <source>
        <dbReference type="EMBL" id="KAL3834060.1"/>
    </source>
</evidence>
<sequence>MKSIAEITAAKNYFSRDNSTIPIISDTYHSIADVVADAKNFFYMCCQKSHSGINADMDYAYTCIACKEDTLAKSR</sequence>
<gene>
    <name evidence="1" type="ORF">ACJIZ3_008796</name>
</gene>
<evidence type="ECO:0000313" key="2">
    <source>
        <dbReference type="Proteomes" id="UP001634393"/>
    </source>
</evidence>
<proteinExistence type="predicted"/>
<dbReference type="Proteomes" id="UP001634393">
    <property type="component" value="Unassembled WGS sequence"/>
</dbReference>
<name>A0ABD3TBK4_9LAMI</name>
<dbReference type="AlphaFoldDB" id="A0ABD3TBK4"/>